<feature type="transmembrane region" description="Helical" evidence="1">
    <location>
        <begin position="125"/>
        <end position="144"/>
    </location>
</feature>
<keyword evidence="1" id="KW-1133">Transmembrane helix</keyword>
<dbReference type="Pfam" id="PF04657">
    <property type="entry name" value="DMT_YdcZ"/>
    <property type="match status" value="1"/>
</dbReference>
<feature type="transmembrane region" description="Helical" evidence="1">
    <location>
        <begin position="36"/>
        <end position="58"/>
    </location>
</feature>
<dbReference type="KEGG" id="dti:Desti_0286"/>
<dbReference type="InterPro" id="IPR006750">
    <property type="entry name" value="YdcZ"/>
</dbReference>
<keyword evidence="1" id="KW-0472">Membrane</keyword>
<evidence type="ECO:0000313" key="2">
    <source>
        <dbReference type="EMBL" id="AFM23027.1"/>
    </source>
</evidence>
<dbReference type="PANTHER" id="PTHR34821:SF2">
    <property type="entry name" value="INNER MEMBRANE PROTEIN YDCZ"/>
    <property type="match status" value="1"/>
</dbReference>
<dbReference type="PANTHER" id="PTHR34821">
    <property type="entry name" value="INNER MEMBRANE PROTEIN YDCZ"/>
    <property type="match status" value="1"/>
</dbReference>
<accession>I4C0D6</accession>
<evidence type="ECO:0000313" key="3">
    <source>
        <dbReference type="Proteomes" id="UP000006055"/>
    </source>
</evidence>
<protein>
    <recommendedName>
        <fullName evidence="4">DMT family transporter</fullName>
    </recommendedName>
</protein>
<sequence>MEFCYILLAMIAGACAPVQAGINSQLRLWTDDPIVAATISFAVGTLGLLGYVFVLKIPWPPFSTAGSLPWWQWTGGFLGAFLVVITIILAPRMGAATMIGFLIAGQMLVSLVLDHFGLIGYEIRPASLVRIIGAALLIVGVVLIRKF</sequence>
<dbReference type="RefSeq" id="WP_014808186.1">
    <property type="nucleotide sequence ID" value="NC_018025.1"/>
</dbReference>
<organism evidence="2 3">
    <name type="scientific">Desulfomonile tiedjei (strain ATCC 49306 / DSM 6799 / DCB-1)</name>
    <dbReference type="NCBI Taxonomy" id="706587"/>
    <lineage>
        <taxon>Bacteria</taxon>
        <taxon>Pseudomonadati</taxon>
        <taxon>Thermodesulfobacteriota</taxon>
        <taxon>Desulfomonilia</taxon>
        <taxon>Desulfomonilales</taxon>
        <taxon>Desulfomonilaceae</taxon>
        <taxon>Desulfomonile</taxon>
    </lineage>
</organism>
<dbReference type="STRING" id="706587.Desti_0286"/>
<dbReference type="OrthoDB" id="9097160at2"/>
<dbReference type="GO" id="GO:0005886">
    <property type="term" value="C:plasma membrane"/>
    <property type="evidence" value="ECO:0007669"/>
    <property type="project" value="TreeGrafter"/>
</dbReference>
<proteinExistence type="predicted"/>
<dbReference type="AlphaFoldDB" id="I4C0D6"/>
<dbReference type="Proteomes" id="UP000006055">
    <property type="component" value="Chromosome"/>
</dbReference>
<keyword evidence="3" id="KW-1185">Reference proteome</keyword>
<dbReference type="EMBL" id="CP003360">
    <property type="protein sequence ID" value="AFM23027.1"/>
    <property type="molecule type" value="Genomic_DNA"/>
</dbReference>
<dbReference type="eggNOG" id="COG3238">
    <property type="taxonomic scope" value="Bacteria"/>
</dbReference>
<reference evidence="3" key="1">
    <citation type="submission" date="2012-06" db="EMBL/GenBank/DDBJ databases">
        <title>Complete sequence of chromosome of Desulfomonile tiedjei DSM 6799.</title>
        <authorList>
            <person name="Lucas S."/>
            <person name="Copeland A."/>
            <person name="Lapidus A."/>
            <person name="Glavina del Rio T."/>
            <person name="Dalin E."/>
            <person name="Tice H."/>
            <person name="Bruce D."/>
            <person name="Goodwin L."/>
            <person name="Pitluck S."/>
            <person name="Peters L."/>
            <person name="Ovchinnikova G."/>
            <person name="Zeytun A."/>
            <person name="Lu M."/>
            <person name="Kyrpides N."/>
            <person name="Mavromatis K."/>
            <person name="Ivanova N."/>
            <person name="Brettin T."/>
            <person name="Detter J.C."/>
            <person name="Han C."/>
            <person name="Larimer F."/>
            <person name="Land M."/>
            <person name="Hauser L."/>
            <person name="Markowitz V."/>
            <person name="Cheng J.-F."/>
            <person name="Hugenholtz P."/>
            <person name="Woyke T."/>
            <person name="Wu D."/>
            <person name="Spring S."/>
            <person name="Schroeder M."/>
            <person name="Brambilla E."/>
            <person name="Klenk H.-P."/>
            <person name="Eisen J.A."/>
        </authorList>
    </citation>
    <scope>NUCLEOTIDE SEQUENCE [LARGE SCALE GENOMIC DNA]</scope>
    <source>
        <strain evidence="3">ATCC 49306 / DSM 6799 / DCB-1</strain>
    </source>
</reference>
<evidence type="ECO:0008006" key="4">
    <source>
        <dbReference type="Google" id="ProtNLM"/>
    </source>
</evidence>
<keyword evidence="1" id="KW-0812">Transmembrane</keyword>
<gene>
    <name evidence="2" type="ordered locus">Desti_0286</name>
</gene>
<feature type="transmembrane region" description="Helical" evidence="1">
    <location>
        <begin position="95"/>
        <end position="113"/>
    </location>
</feature>
<evidence type="ECO:0000256" key="1">
    <source>
        <dbReference type="SAM" id="Phobius"/>
    </source>
</evidence>
<name>I4C0D6_DESTA</name>
<dbReference type="HOGENOM" id="CLU_068878_1_1_7"/>
<feature type="transmembrane region" description="Helical" evidence="1">
    <location>
        <begin position="70"/>
        <end position="89"/>
    </location>
</feature>